<evidence type="ECO:0000259" key="8">
    <source>
        <dbReference type="Pfam" id="PF01343"/>
    </source>
</evidence>
<keyword evidence="6" id="KW-0472">Membrane</keyword>
<keyword evidence="4" id="KW-0378">Hydrolase</keyword>
<feature type="domain" description="Peptidase S49" evidence="8">
    <location>
        <begin position="380"/>
        <end position="534"/>
    </location>
</feature>
<dbReference type="EMBL" id="JAGTJJ010000011">
    <property type="protein sequence ID" value="MDC3982974.1"/>
    <property type="molecule type" value="Genomic_DNA"/>
</dbReference>
<evidence type="ECO:0000256" key="1">
    <source>
        <dbReference type="ARBA" id="ARBA00004370"/>
    </source>
</evidence>
<dbReference type="Proteomes" id="UP001151081">
    <property type="component" value="Unassembled WGS sequence"/>
</dbReference>
<name>A0A9X3X2G9_9BACT</name>
<reference evidence="9 10" key="1">
    <citation type="submission" date="2021-04" db="EMBL/GenBank/DDBJ databases">
        <title>Genome analysis of Polyangium sp.</title>
        <authorList>
            <person name="Li Y."/>
            <person name="Wang J."/>
        </authorList>
    </citation>
    <scope>NUCLEOTIDE SEQUENCE [LARGE SCALE GENOMIC DNA]</scope>
    <source>
        <strain evidence="9 10">SDU14</strain>
    </source>
</reference>
<dbReference type="RefSeq" id="WP_272421368.1">
    <property type="nucleotide sequence ID" value="NZ_JAGTJJ010000011.1"/>
</dbReference>
<sequence length="619" mass="63786">MKKRRDRRVRLGAIGVTIGAALAIAGAGCEGRPRSTTNARVSSALTGPAVVEIDLSRGAPESSQGGLFGSPRGRTHAELVEVIGAANERETTKGFFVKLGTTGLGLARANEVGRLLASVRKAKKPVVCHADDLGNATLLLASVGCDRVWVSPAGGVESVGIAAELVFGHRLLEKLHVEVNFLQVGKYKGAQEPFTRDSASPEARQSVEGALRGLRAAWLSAIAEGRGKPALADIVEDGPFPPEEAKAKGLVDEVGYADEAREEAKKLAGAERVSVRFGGGASPEPVSGGIIDVIRVLAGPGSGGEPHVAIVPATGAISMGGAPSSPLGGSEGINERDLGKTIARLEKDESTKAVVLRIDSPGGSALASDLLWKRLMKLRGDKPLVVSVGGMAASGGYYLACAGTKIVAEPTSILGSIGVVSGKFAVGKTLEEIGVTTETIAAAPDPLKAKRATYMSPFQGWDDPTRQKVLGSMQSIYDLFVRRISEGRGMAVEKVAESAEGRIFGGVEAKERGLVDELGGLVDAVTLARKLAHLPDDAPAEVVGEGGGLLELLEASENGEAGAAQESAAAKVARQAAVDALLPEVGALLPEVARYLGSMAPLLSGERTLAAMPFGLIVR</sequence>
<dbReference type="SUPFAM" id="SSF52096">
    <property type="entry name" value="ClpP/crotonase"/>
    <property type="match status" value="2"/>
</dbReference>
<dbReference type="PANTHER" id="PTHR33209">
    <property type="entry name" value="PROTEASE 4"/>
    <property type="match status" value="1"/>
</dbReference>
<feature type="active site" description="Proton donor/acceptor" evidence="7">
    <location>
        <position position="188"/>
    </location>
</feature>
<evidence type="ECO:0000256" key="5">
    <source>
        <dbReference type="ARBA" id="ARBA00022825"/>
    </source>
</evidence>
<dbReference type="CDD" id="cd07023">
    <property type="entry name" value="S49_Sppa_N_C"/>
    <property type="match status" value="1"/>
</dbReference>
<evidence type="ECO:0000256" key="4">
    <source>
        <dbReference type="ARBA" id="ARBA00022801"/>
    </source>
</evidence>
<comment type="caution">
    <text evidence="9">The sequence shown here is derived from an EMBL/GenBank/DDBJ whole genome shotgun (WGS) entry which is preliminary data.</text>
</comment>
<feature type="domain" description="Peptidase S49" evidence="8">
    <location>
        <begin position="120"/>
        <end position="270"/>
    </location>
</feature>
<dbReference type="CDD" id="cd07018">
    <property type="entry name" value="S49_SppA_67K_type"/>
    <property type="match status" value="1"/>
</dbReference>
<dbReference type="NCBIfam" id="TIGR00706">
    <property type="entry name" value="SppA_dom"/>
    <property type="match status" value="1"/>
</dbReference>
<dbReference type="GO" id="GO:0016020">
    <property type="term" value="C:membrane"/>
    <property type="evidence" value="ECO:0007669"/>
    <property type="project" value="UniProtKB-SubCell"/>
</dbReference>
<dbReference type="InterPro" id="IPR047272">
    <property type="entry name" value="S49_SppA_C"/>
</dbReference>
<evidence type="ECO:0000313" key="9">
    <source>
        <dbReference type="EMBL" id="MDC3982974.1"/>
    </source>
</evidence>
<dbReference type="PIRSF" id="PIRSF001217">
    <property type="entry name" value="Protease_4_SppA"/>
    <property type="match status" value="1"/>
</dbReference>
<dbReference type="PROSITE" id="PS51257">
    <property type="entry name" value="PROKAR_LIPOPROTEIN"/>
    <property type="match status" value="1"/>
</dbReference>
<organism evidence="9 10">
    <name type="scientific">Polyangium jinanense</name>
    <dbReference type="NCBI Taxonomy" id="2829994"/>
    <lineage>
        <taxon>Bacteria</taxon>
        <taxon>Pseudomonadati</taxon>
        <taxon>Myxococcota</taxon>
        <taxon>Polyangia</taxon>
        <taxon>Polyangiales</taxon>
        <taxon>Polyangiaceae</taxon>
        <taxon>Polyangium</taxon>
    </lineage>
</organism>
<feature type="active site" description="Nucleophile" evidence="7">
    <location>
        <position position="394"/>
    </location>
</feature>
<dbReference type="InterPro" id="IPR029045">
    <property type="entry name" value="ClpP/crotonase-like_dom_sf"/>
</dbReference>
<keyword evidence="3" id="KW-0645">Protease</keyword>
<dbReference type="GO" id="GO:0006465">
    <property type="term" value="P:signal peptide processing"/>
    <property type="evidence" value="ECO:0007669"/>
    <property type="project" value="InterPro"/>
</dbReference>
<evidence type="ECO:0000313" key="10">
    <source>
        <dbReference type="Proteomes" id="UP001151081"/>
    </source>
</evidence>
<comment type="similarity">
    <text evidence="2">Belongs to the peptidase S49 family.</text>
</comment>
<dbReference type="InterPro" id="IPR047217">
    <property type="entry name" value="S49_SppA_67K_type_N"/>
</dbReference>
<keyword evidence="5" id="KW-0720">Serine protease</keyword>
<dbReference type="Gene3D" id="6.20.330.10">
    <property type="match status" value="1"/>
</dbReference>
<evidence type="ECO:0000256" key="6">
    <source>
        <dbReference type="ARBA" id="ARBA00023136"/>
    </source>
</evidence>
<dbReference type="InterPro" id="IPR002142">
    <property type="entry name" value="Peptidase_S49"/>
</dbReference>
<dbReference type="Pfam" id="PF01343">
    <property type="entry name" value="Peptidase_S49"/>
    <property type="match status" value="2"/>
</dbReference>
<dbReference type="InterPro" id="IPR004635">
    <property type="entry name" value="Pept_S49_SppA"/>
</dbReference>
<comment type="subcellular location">
    <subcellularLocation>
        <location evidence="1">Membrane</location>
    </subcellularLocation>
</comment>
<dbReference type="PANTHER" id="PTHR33209:SF1">
    <property type="entry name" value="PEPTIDASE S49 DOMAIN-CONTAINING PROTEIN"/>
    <property type="match status" value="1"/>
</dbReference>
<dbReference type="InterPro" id="IPR004634">
    <property type="entry name" value="Pept_S49_pIV"/>
</dbReference>
<dbReference type="GO" id="GO:0008236">
    <property type="term" value="F:serine-type peptidase activity"/>
    <property type="evidence" value="ECO:0007669"/>
    <property type="project" value="UniProtKB-KW"/>
</dbReference>
<dbReference type="Gene3D" id="3.90.226.10">
    <property type="entry name" value="2-enoyl-CoA Hydratase, Chain A, domain 1"/>
    <property type="match status" value="3"/>
</dbReference>
<evidence type="ECO:0000256" key="2">
    <source>
        <dbReference type="ARBA" id="ARBA00008683"/>
    </source>
</evidence>
<accession>A0A9X3X2G9</accession>
<protein>
    <submittedName>
        <fullName evidence="9">Signal peptide peptidase SppA</fullName>
    </submittedName>
</protein>
<proteinExistence type="inferred from homology"/>
<keyword evidence="10" id="KW-1185">Reference proteome</keyword>
<evidence type="ECO:0000256" key="3">
    <source>
        <dbReference type="ARBA" id="ARBA00022670"/>
    </source>
</evidence>
<evidence type="ECO:0000256" key="7">
    <source>
        <dbReference type="PIRSR" id="PIRSR001217-1"/>
    </source>
</evidence>
<dbReference type="AlphaFoldDB" id="A0A9X3X2G9"/>
<gene>
    <name evidence="9" type="primary">sppA</name>
    <name evidence="9" type="ORF">KEG57_20855</name>
</gene>